<proteinExistence type="inferred from homology"/>
<evidence type="ECO:0000256" key="1">
    <source>
        <dbReference type="ARBA" id="ARBA00005466"/>
    </source>
</evidence>
<dbReference type="AlphaFoldDB" id="A0A179H4U1"/>
<dbReference type="OrthoDB" id="415825at2759"/>
<dbReference type="PANTHER" id="PTHR42973">
    <property type="entry name" value="BINDING OXIDOREDUCTASE, PUTATIVE (AFU_ORTHOLOGUE AFUA_1G17690)-RELATED"/>
    <property type="match status" value="1"/>
</dbReference>
<dbReference type="EMBL" id="LSBI01000007">
    <property type="protein sequence ID" value="OAQ85196.1"/>
    <property type="molecule type" value="Genomic_DNA"/>
</dbReference>
<feature type="domain" description="FAD-binding PCMH-type" evidence="6">
    <location>
        <begin position="59"/>
        <end position="232"/>
    </location>
</feature>
<name>A0A179H4U1_PURLI</name>
<dbReference type="Proteomes" id="UP001287286">
    <property type="component" value="Unassembled WGS sequence"/>
</dbReference>
<keyword evidence="4" id="KW-0560">Oxidoreductase</keyword>
<comment type="similarity">
    <text evidence="1">Belongs to the oxygen-dependent FAD-linked oxidoreductase family.</text>
</comment>
<sequence>MKVTAAVVVSALSTAAYAGPVTQKDASCLKGCLDWQKISSSVAGDSTWNALIDPFNLRLHYTPNTVVTVKEAGEVSKALKCVRQCGDFKVQARGGGHSYAAFGLGGKNGSVVIDLAGLNKVTVRADGTADIGAGLRLGNVDLALWDQGKRAMSHGTCAGVGIGGHSTHGGYGYDSRIWGLALDHILDLDLVLADGTELTASATSNKDLFWAVRGAADSIAIVTKFHVRTQAAPESLVYWTYDLPDVMKDVATAVKSFVHIQDFALNKTVQDRRLSWGWYYDPTAFVLRGKFFGTLDEFNSKIAPEILRGLPKPSKSDVRSVGWLDSQSLYHAGTLDHSVLAQANQPGQYKGHDNMYAKSIVTPDRFTEDALTSFFTYTFTNKKAGWYSIGNLYGGPDSQINIYDDSWSAYKDRDSLFVIQNVGSVALDAKFDDSLKPYLKGLQESLTKKMPNTKFGAYANYIDPELTPAEAHELYYGQKIYARLLSIKKKVDPASTFWNPLAIGA</sequence>
<evidence type="ECO:0000256" key="4">
    <source>
        <dbReference type="ARBA" id="ARBA00023002"/>
    </source>
</evidence>
<dbReference type="PROSITE" id="PS51387">
    <property type="entry name" value="FAD_PCMH"/>
    <property type="match status" value="1"/>
</dbReference>
<reference evidence="7" key="4">
    <citation type="submission" date="2023-11" db="EMBL/GenBank/DDBJ databases">
        <authorList>
            <person name="Beijen E."/>
            <person name="Ohm R.A."/>
        </authorList>
    </citation>
    <scope>NUCLEOTIDE SEQUENCE</scope>
    <source>
        <strain evidence="7">CBS 150709</strain>
    </source>
</reference>
<dbReference type="InterPro" id="IPR036318">
    <property type="entry name" value="FAD-bd_PCMH-like_sf"/>
</dbReference>
<dbReference type="EMBL" id="LSBH01000006">
    <property type="protein sequence ID" value="OAQ77797.1"/>
    <property type="molecule type" value="Genomic_DNA"/>
</dbReference>
<evidence type="ECO:0000313" key="10">
    <source>
        <dbReference type="EMBL" id="PWI65647.1"/>
    </source>
</evidence>
<dbReference type="Pfam" id="PF08031">
    <property type="entry name" value="BBE"/>
    <property type="match status" value="1"/>
</dbReference>
<protein>
    <submittedName>
        <fullName evidence="7">CAZyme family AA7</fullName>
    </submittedName>
    <submittedName>
        <fullName evidence="9">Glucooligosaccharide oxidase protein</fullName>
    </submittedName>
</protein>
<dbReference type="PROSITE" id="PS00862">
    <property type="entry name" value="OX2_COVAL_FAD"/>
    <property type="match status" value="1"/>
</dbReference>
<reference evidence="9 11" key="3">
    <citation type="submission" date="2016-02" db="EMBL/GenBank/DDBJ databases">
        <title>Biosynthesis of antibiotic leucinostatins and their inhibition on Phytophthora in bio-control Purpureocillium lilacinum.</title>
        <authorList>
            <person name="Wang G."/>
            <person name="Liu Z."/>
            <person name="Lin R."/>
            <person name="Li E."/>
            <person name="Mao Z."/>
            <person name="Ling J."/>
            <person name="Yin W."/>
            <person name="Xie B."/>
        </authorList>
    </citation>
    <scope>NUCLEOTIDE SEQUENCE [LARGE SCALE GENOMIC DNA]</scope>
    <source>
        <strain evidence="8">PLBJ-1</strain>
        <strain evidence="9">PLFJ-1</strain>
    </source>
</reference>
<evidence type="ECO:0000259" key="6">
    <source>
        <dbReference type="PROSITE" id="PS51387"/>
    </source>
</evidence>
<dbReference type="Proteomes" id="UP000078240">
    <property type="component" value="Unassembled WGS sequence"/>
</dbReference>
<dbReference type="GO" id="GO:0071949">
    <property type="term" value="F:FAD binding"/>
    <property type="evidence" value="ECO:0007669"/>
    <property type="project" value="InterPro"/>
</dbReference>
<dbReference type="KEGG" id="plj:28889708"/>
<dbReference type="Proteomes" id="UP000078340">
    <property type="component" value="Unassembled WGS sequence"/>
</dbReference>
<dbReference type="GeneID" id="28889708"/>
<dbReference type="Proteomes" id="UP000245956">
    <property type="component" value="Unassembled WGS sequence"/>
</dbReference>
<evidence type="ECO:0000256" key="2">
    <source>
        <dbReference type="ARBA" id="ARBA00022630"/>
    </source>
</evidence>
<dbReference type="Gene3D" id="3.40.462.20">
    <property type="match status" value="1"/>
</dbReference>
<evidence type="ECO:0000256" key="5">
    <source>
        <dbReference type="SAM" id="SignalP"/>
    </source>
</evidence>
<dbReference type="InterPro" id="IPR050416">
    <property type="entry name" value="FAD-linked_Oxidoreductase"/>
</dbReference>
<feature type="chain" id="PRO_5010456089" evidence="5">
    <location>
        <begin position="19"/>
        <end position="505"/>
    </location>
</feature>
<organism evidence="9 11">
    <name type="scientific">Purpureocillium lilacinum</name>
    <name type="common">Paecilomyces lilacinus</name>
    <dbReference type="NCBI Taxonomy" id="33203"/>
    <lineage>
        <taxon>Eukaryota</taxon>
        <taxon>Fungi</taxon>
        <taxon>Dikarya</taxon>
        <taxon>Ascomycota</taxon>
        <taxon>Pezizomycotina</taxon>
        <taxon>Sordariomycetes</taxon>
        <taxon>Hypocreomycetidae</taxon>
        <taxon>Hypocreales</taxon>
        <taxon>Ophiocordycipitaceae</taxon>
        <taxon>Purpureocillium</taxon>
    </lineage>
</organism>
<dbReference type="InterPro" id="IPR016169">
    <property type="entry name" value="FAD-bd_PCMH_sub2"/>
</dbReference>
<evidence type="ECO:0000313" key="7">
    <source>
        <dbReference type="EMBL" id="KAK4086101.1"/>
    </source>
</evidence>
<dbReference type="Gene3D" id="3.30.465.10">
    <property type="match status" value="1"/>
</dbReference>
<keyword evidence="5" id="KW-0732">Signal</keyword>
<keyword evidence="13" id="KW-1185">Reference proteome</keyword>
<dbReference type="InterPro" id="IPR016166">
    <property type="entry name" value="FAD-bd_PCMH"/>
</dbReference>
<evidence type="ECO:0000313" key="13">
    <source>
        <dbReference type="Proteomes" id="UP001287286"/>
    </source>
</evidence>
<evidence type="ECO:0000313" key="12">
    <source>
        <dbReference type="Proteomes" id="UP000245956"/>
    </source>
</evidence>
<dbReference type="GO" id="GO:0016491">
    <property type="term" value="F:oxidoreductase activity"/>
    <property type="evidence" value="ECO:0007669"/>
    <property type="project" value="UniProtKB-KW"/>
</dbReference>
<evidence type="ECO:0000313" key="11">
    <source>
        <dbReference type="Proteomes" id="UP000078340"/>
    </source>
</evidence>
<dbReference type="InterPro" id="IPR006094">
    <property type="entry name" value="Oxid_FAD_bind_N"/>
</dbReference>
<dbReference type="InterPro" id="IPR006093">
    <property type="entry name" value="Oxy_OxRdtase_FAD_BS"/>
</dbReference>
<dbReference type="OMA" id="AHKLYYG"/>
<dbReference type="SUPFAM" id="SSF56176">
    <property type="entry name" value="FAD-binding/transporter-associated domain-like"/>
    <property type="match status" value="1"/>
</dbReference>
<accession>A0A179H4U1</accession>
<keyword evidence="2" id="KW-0285">Flavoprotein</keyword>
<evidence type="ECO:0000313" key="9">
    <source>
        <dbReference type="EMBL" id="OAQ85196.1"/>
    </source>
</evidence>
<dbReference type="RefSeq" id="XP_018176053.1">
    <property type="nucleotide sequence ID" value="XM_018324659.1"/>
</dbReference>
<feature type="signal peptide" evidence="5">
    <location>
        <begin position="1"/>
        <end position="18"/>
    </location>
</feature>
<evidence type="ECO:0000256" key="3">
    <source>
        <dbReference type="ARBA" id="ARBA00022827"/>
    </source>
</evidence>
<reference evidence="7 13" key="5">
    <citation type="journal article" date="2024" name="Microbiol. Resour. Announc.">
        <title>Genome annotations for the ascomycete fungi Trichoderma harzianum, Trichoderma aggressivum, and Purpureocillium lilacinum.</title>
        <authorList>
            <person name="Beijen E.P.W."/>
            <person name="Ohm R.A."/>
        </authorList>
    </citation>
    <scope>NUCLEOTIDE SEQUENCE [LARGE SCALE GENOMIC DNA]</scope>
    <source>
        <strain evidence="7 13">CBS 150709</strain>
    </source>
</reference>
<comment type="caution">
    <text evidence="9">The sequence shown here is derived from an EMBL/GenBank/DDBJ whole genome shotgun (WGS) entry which is preliminary data.</text>
</comment>
<reference evidence="10" key="1">
    <citation type="submission" date="2015-05" db="EMBL/GenBank/DDBJ databases">
        <authorList>
            <person name="Wang D.B."/>
            <person name="Wang M."/>
        </authorList>
    </citation>
    <scope>NUCLEOTIDE SEQUENCE</scope>
    <source>
        <strain evidence="10">36-1</strain>
    </source>
</reference>
<dbReference type="InterPro" id="IPR012951">
    <property type="entry name" value="BBE"/>
</dbReference>
<evidence type="ECO:0000313" key="8">
    <source>
        <dbReference type="EMBL" id="OAQ77797.1"/>
    </source>
</evidence>
<dbReference type="PANTHER" id="PTHR42973:SF15">
    <property type="entry name" value="FAD-BINDING PCMH-TYPE DOMAIN-CONTAINING PROTEIN"/>
    <property type="match status" value="1"/>
</dbReference>
<keyword evidence="3" id="KW-0274">FAD</keyword>
<dbReference type="EMBL" id="JAWRVI010000044">
    <property type="protein sequence ID" value="KAK4086101.1"/>
    <property type="molecule type" value="Genomic_DNA"/>
</dbReference>
<dbReference type="Pfam" id="PF01565">
    <property type="entry name" value="FAD_binding_4"/>
    <property type="match status" value="1"/>
</dbReference>
<dbReference type="EMBL" id="LCWV01000031">
    <property type="protein sequence ID" value="PWI65647.1"/>
    <property type="molecule type" value="Genomic_DNA"/>
</dbReference>
<gene>
    <name evidence="10" type="ORF">PCL_06852</name>
    <name evidence="7" type="ORF">Purlil1_9630</name>
    <name evidence="8" type="ORF">VFPBJ_08269</name>
    <name evidence="9" type="ORF">VFPFJ_07585</name>
</gene>
<reference evidence="10 12" key="2">
    <citation type="journal article" date="2016" name="Front. Microbiol.">
        <title>Genome and transcriptome sequences reveal the specific parasitism of the nematophagous Purpureocillium lilacinum 36-1.</title>
        <authorList>
            <person name="Xie J."/>
            <person name="Li S."/>
            <person name="Mo C."/>
            <person name="Xiao X."/>
            <person name="Peng D."/>
            <person name="Wang G."/>
            <person name="Xiao Y."/>
        </authorList>
    </citation>
    <scope>NUCLEOTIDE SEQUENCE [LARGE SCALE GENOMIC DNA]</scope>
    <source>
        <strain evidence="10 12">36-1</strain>
    </source>
</reference>